<dbReference type="GO" id="GO:0000156">
    <property type="term" value="F:phosphorelay response regulator activity"/>
    <property type="evidence" value="ECO:0007669"/>
    <property type="project" value="TreeGrafter"/>
</dbReference>
<comment type="subcellular location">
    <subcellularLocation>
        <location evidence="2">Membrane</location>
    </subcellularLocation>
</comment>
<evidence type="ECO:0000256" key="6">
    <source>
        <dbReference type="ARBA" id="ARBA00022777"/>
    </source>
</evidence>
<keyword evidence="7" id="KW-1133">Transmembrane helix</keyword>
<name>A0A5B8UZJ1_9SPHI</name>
<dbReference type="InterPro" id="IPR004358">
    <property type="entry name" value="Sig_transdc_His_kin-like_C"/>
</dbReference>
<evidence type="ECO:0000259" key="9">
    <source>
        <dbReference type="PROSITE" id="PS50885"/>
    </source>
</evidence>
<evidence type="ECO:0000256" key="4">
    <source>
        <dbReference type="ARBA" id="ARBA00022553"/>
    </source>
</evidence>
<dbReference type="PRINTS" id="PR00344">
    <property type="entry name" value="BCTRLSENSOR"/>
</dbReference>
<dbReference type="InterPro" id="IPR050351">
    <property type="entry name" value="BphY/WalK/GraS-like"/>
</dbReference>
<dbReference type="Proteomes" id="UP000321479">
    <property type="component" value="Chromosome"/>
</dbReference>
<dbReference type="KEGG" id="mgin:FRZ54_18695"/>
<keyword evidence="6" id="KW-0418">Kinase</keyword>
<dbReference type="PROSITE" id="PS50109">
    <property type="entry name" value="HIS_KIN"/>
    <property type="match status" value="1"/>
</dbReference>
<evidence type="ECO:0000259" key="8">
    <source>
        <dbReference type="PROSITE" id="PS50109"/>
    </source>
</evidence>
<dbReference type="EMBL" id="CP042436">
    <property type="protein sequence ID" value="QEC64514.1"/>
    <property type="molecule type" value="Genomic_DNA"/>
</dbReference>
<accession>A0A5B8UZJ1</accession>
<dbReference type="AlphaFoldDB" id="A0A5B8UZJ1"/>
<dbReference type="SUPFAM" id="SSF158472">
    <property type="entry name" value="HAMP domain-like"/>
    <property type="match status" value="1"/>
</dbReference>
<dbReference type="FunFam" id="3.30.565.10:FF:000006">
    <property type="entry name" value="Sensor histidine kinase WalK"/>
    <property type="match status" value="1"/>
</dbReference>
<dbReference type="GO" id="GO:0030295">
    <property type="term" value="F:protein kinase activator activity"/>
    <property type="evidence" value="ECO:0007669"/>
    <property type="project" value="TreeGrafter"/>
</dbReference>
<dbReference type="Gene3D" id="1.10.287.130">
    <property type="match status" value="1"/>
</dbReference>
<keyword evidence="7" id="KW-0472">Membrane</keyword>
<dbReference type="EC" id="2.7.13.3" evidence="3"/>
<dbReference type="InterPro" id="IPR003661">
    <property type="entry name" value="HisK_dim/P_dom"/>
</dbReference>
<evidence type="ECO:0000256" key="1">
    <source>
        <dbReference type="ARBA" id="ARBA00000085"/>
    </source>
</evidence>
<keyword evidence="7" id="KW-0812">Transmembrane</keyword>
<protein>
    <recommendedName>
        <fullName evidence="3">histidine kinase</fullName>
        <ecNumber evidence="3">2.7.13.3</ecNumber>
    </recommendedName>
</protein>
<evidence type="ECO:0000256" key="3">
    <source>
        <dbReference type="ARBA" id="ARBA00012438"/>
    </source>
</evidence>
<organism evidence="10 11">
    <name type="scientific">Mucilaginibacter ginsenosidivorans</name>
    <dbReference type="NCBI Taxonomy" id="398053"/>
    <lineage>
        <taxon>Bacteria</taxon>
        <taxon>Pseudomonadati</taxon>
        <taxon>Bacteroidota</taxon>
        <taxon>Sphingobacteriia</taxon>
        <taxon>Sphingobacteriales</taxon>
        <taxon>Sphingobacteriaceae</taxon>
        <taxon>Mucilaginibacter</taxon>
    </lineage>
</organism>
<feature type="domain" description="Histidine kinase" evidence="8">
    <location>
        <begin position="383"/>
        <end position="595"/>
    </location>
</feature>
<evidence type="ECO:0000256" key="7">
    <source>
        <dbReference type="SAM" id="Phobius"/>
    </source>
</evidence>
<dbReference type="SUPFAM" id="SSF55874">
    <property type="entry name" value="ATPase domain of HSP90 chaperone/DNA topoisomerase II/histidine kinase"/>
    <property type="match status" value="1"/>
</dbReference>
<gene>
    <name evidence="10" type="ORF">FRZ54_18695</name>
</gene>
<keyword evidence="4" id="KW-0597">Phosphoprotein</keyword>
<dbReference type="SMART" id="SM00387">
    <property type="entry name" value="HATPase_c"/>
    <property type="match status" value="1"/>
</dbReference>
<evidence type="ECO:0000256" key="2">
    <source>
        <dbReference type="ARBA" id="ARBA00004370"/>
    </source>
</evidence>
<dbReference type="PANTHER" id="PTHR42878">
    <property type="entry name" value="TWO-COMPONENT HISTIDINE KINASE"/>
    <property type="match status" value="1"/>
</dbReference>
<dbReference type="Pfam" id="PF00672">
    <property type="entry name" value="HAMP"/>
    <property type="match status" value="1"/>
</dbReference>
<dbReference type="GO" id="GO:0000155">
    <property type="term" value="F:phosphorelay sensor kinase activity"/>
    <property type="evidence" value="ECO:0007669"/>
    <property type="project" value="InterPro"/>
</dbReference>
<feature type="transmembrane region" description="Helical" evidence="7">
    <location>
        <begin position="281"/>
        <end position="302"/>
    </location>
</feature>
<dbReference type="InterPro" id="IPR003660">
    <property type="entry name" value="HAMP_dom"/>
</dbReference>
<dbReference type="SMART" id="SM00304">
    <property type="entry name" value="HAMP"/>
    <property type="match status" value="1"/>
</dbReference>
<dbReference type="CDD" id="cd00082">
    <property type="entry name" value="HisKA"/>
    <property type="match status" value="1"/>
</dbReference>
<dbReference type="GO" id="GO:0016020">
    <property type="term" value="C:membrane"/>
    <property type="evidence" value="ECO:0007669"/>
    <property type="project" value="UniProtKB-SubCell"/>
</dbReference>
<sequence length="595" mass="65931">MNMQKNRFFSGRLSIQQRVPLLICFFLLSAITLYGVANYYSLRKATLAEGKVRIETLSSQISTMFGQSAQLVVASMENAAKQSSVNKCLESGGKDFRKETLAELDKLHRDTTWVSVELLDSGGKPVLRSEKSKIDVKTDIRAVLSFMNVPPNLAVVGKIYNISGAMYYPVVATIAEKDHIKGYIIGWQALRVTPQAVSQFTHLLGTGAVLYIENSDASMWTNLLKPLPNPAFKPGHMNDIIAYKNPQGVDMIASAKTVPNTHWVAVVEFPQAAILEGVKGFTNLIIVSGLLLTLIGIIAAWIMSRNITRPLNELTKAAASIAQGDYSSSVDIYRKDELGELANAFNVMTAKVYKMHQDLESKVTERTAQLQNVNKELEAFSYSVSHDLRTPLRAVNGYSIMLKEDYEDKLDAEGVRIVDNIIKNAKTMGQLIDELLAFSRLGKKELAFSNVDMKPLAQSVIEELLENGIREKYRIGIGSLPSSNADRALIKQVLMNLIGNAIKYSSRQDNPVIEIGAQEERNRVVYFIKDNGVGFDMAYAGKLFGVFQRLHSQEEFEGTGVGLALVKRVIDKHGGEVWAEAEENKGATFYFSLPK</sequence>
<dbReference type="CDD" id="cd06225">
    <property type="entry name" value="HAMP"/>
    <property type="match status" value="1"/>
</dbReference>
<evidence type="ECO:0000313" key="11">
    <source>
        <dbReference type="Proteomes" id="UP000321479"/>
    </source>
</evidence>
<comment type="catalytic activity">
    <reaction evidence="1">
        <text>ATP + protein L-histidine = ADP + protein N-phospho-L-histidine.</text>
        <dbReference type="EC" id="2.7.13.3"/>
    </reaction>
</comment>
<dbReference type="InterPro" id="IPR005467">
    <property type="entry name" value="His_kinase_dom"/>
</dbReference>
<feature type="transmembrane region" description="Helical" evidence="7">
    <location>
        <begin position="21"/>
        <end position="40"/>
    </location>
</feature>
<keyword evidence="5" id="KW-0808">Transferase</keyword>
<dbReference type="Pfam" id="PF02518">
    <property type="entry name" value="HATPase_c"/>
    <property type="match status" value="1"/>
</dbReference>
<dbReference type="InterPro" id="IPR036097">
    <property type="entry name" value="HisK_dim/P_sf"/>
</dbReference>
<evidence type="ECO:0000256" key="5">
    <source>
        <dbReference type="ARBA" id="ARBA00022679"/>
    </source>
</evidence>
<dbReference type="InterPro" id="IPR003594">
    <property type="entry name" value="HATPase_dom"/>
</dbReference>
<dbReference type="FunFam" id="1.10.287.130:FF:000070">
    <property type="entry name" value="Histidine kinase sensor protein"/>
    <property type="match status" value="1"/>
</dbReference>
<feature type="domain" description="HAMP" evidence="9">
    <location>
        <begin position="305"/>
        <end position="357"/>
    </location>
</feature>
<dbReference type="SUPFAM" id="SSF47384">
    <property type="entry name" value="Homodimeric domain of signal transducing histidine kinase"/>
    <property type="match status" value="1"/>
</dbReference>
<dbReference type="Pfam" id="PF00512">
    <property type="entry name" value="HisKA"/>
    <property type="match status" value="1"/>
</dbReference>
<dbReference type="Gene3D" id="3.30.565.10">
    <property type="entry name" value="Histidine kinase-like ATPase, C-terminal domain"/>
    <property type="match status" value="1"/>
</dbReference>
<dbReference type="OrthoDB" id="9766459at2"/>
<keyword evidence="11" id="KW-1185">Reference proteome</keyword>
<dbReference type="Gene3D" id="6.10.340.10">
    <property type="match status" value="1"/>
</dbReference>
<dbReference type="GO" id="GO:0007234">
    <property type="term" value="P:osmosensory signaling via phosphorelay pathway"/>
    <property type="evidence" value="ECO:0007669"/>
    <property type="project" value="TreeGrafter"/>
</dbReference>
<dbReference type="PROSITE" id="PS50885">
    <property type="entry name" value="HAMP"/>
    <property type="match status" value="1"/>
</dbReference>
<proteinExistence type="predicted"/>
<dbReference type="RefSeq" id="WP_147033348.1">
    <property type="nucleotide sequence ID" value="NZ_CP042436.1"/>
</dbReference>
<dbReference type="SMART" id="SM00388">
    <property type="entry name" value="HisKA"/>
    <property type="match status" value="1"/>
</dbReference>
<evidence type="ECO:0000313" key="10">
    <source>
        <dbReference type="EMBL" id="QEC64514.1"/>
    </source>
</evidence>
<dbReference type="InterPro" id="IPR036890">
    <property type="entry name" value="HATPase_C_sf"/>
</dbReference>
<reference evidence="10 11" key="1">
    <citation type="journal article" date="2017" name="Curr. Microbiol.">
        <title>Mucilaginibacter ginsenosidivorans sp. nov., Isolated from Soil of Ginseng Field.</title>
        <authorList>
            <person name="Kim M.M."/>
            <person name="Siddiqi M.Z."/>
            <person name="Im W.T."/>
        </authorList>
    </citation>
    <scope>NUCLEOTIDE SEQUENCE [LARGE SCALE GENOMIC DNA]</scope>
    <source>
        <strain evidence="10 11">Gsoil 3017</strain>
    </source>
</reference>
<dbReference type="PANTHER" id="PTHR42878:SF15">
    <property type="entry name" value="BACTERIOPHYTOCHROME"/>
    <property type="match status" value="1"/>
</dbReference>